<evidence type="ECO:0000256" key="5">
    <source>
        <dbReference type="ARBA" id="ARBA00022670"/>
    </source>
</evidence>
<gene>
    <name evidence="14" type="ORF">BIW11_11542</name>
</gene>
<evidence type="ECO:0000313" key="14">
    <source>
        <dbReference type="EMBL" id="OQR70584.1"/>
    </source>
</evidence>
<feature type="binding site" evidence="11">
    <location>
        <position position="319"/>
    </location>
    <ligand>
        <name>Zn(2+)</name>
        <dbReference type="ChEBI" id="CHEBI:29105"/>
        <note>catalytic</note>
    </ligand>
</feature>
<name>A0A1V9XAL7_9ACAR</name>
<proteinExistence type="inferred from homology"/>
<dbReference type="GO" id="GO:0005886">
    <property type="term" value="C:plasma membrane"/>
    <property type="evidence" value="ECO:0007669"/>
    <property type="project" value="UniProtKB-SubCell"/>
</dbReference>
<dbReference type="PANTHER" id="PTHR45726">
    <property type="entry name" value="LEUKOTRIENE A-4 HYDROLASE"/>
    <property type="match status" value="1"/>
</dbReference>
<reference evidence="14 15" key="1">
    <citation type="journal article" date="2017" name="Gigascience">
        <title>Draft genome of the honey bee ectoparasitic mite, Tropilaelaps mercedesae, is shaped by the parasitic life history.</title>
        <authorList>
            <person name="Dong X."/>
            <person name="Armstrong S.D."/>
            <person name="Xia D."/>
            <person name="Makepeace B.L."/>
            <person name="Darby A.C."/>
            <person name="Kadowaki T."/>
        </authorList>
    </citation>
    <scope>NUCLEOTIDE SEQUENCE [LARGE SCALE GENOMIC DNA]</scope>
    <source>
        <strain evidence="14">Wuxi-XJTLU</strain>
    </source>
</reference>
<evidence type="ECO:0000256" key="1">
    <source>
        <dbReference type="ARBA" id="ARBA00004496"/>
    </source>
</evidence>
<comment type="caution">
    <text evidence="14">The sequence shown here is derived from an EMBL/GenBank/DDBJ whole genome shotgun (WGS) entry which is preliminary data.</text>
</comment>
<dbReference type="GO" id="GO:0008270">
    <property type="term" value="F:zinc ion binding"/>
    <property type="evidence" value="ECO:0007669"/>
    <property type="project" value="InterPro"/>
</dbReference>
<feature type="domain" description="Peptidase M1 membrane alanine aminopeptidase" evidence="12">
    <location>
        <begin position="275"/>
        <end position="461"/>
    </location>
</feature>
<evidence type="ECO:0000256" key="3">
    <source>
        <dbReference type="ARBA" id="ARBA00010136"/>
    </source>
</evidence>
<evidence type="ECO:0000256" key="9">
    <source>
        <dbReference type="ARBA" id="ARBA00023049"/>
    </source>
</evidence>
<evidence type="ECO:0000259" key="13">
    <source>
        <dbReference type="Pfam" id="PF17900"/>
    </source>
</evidence>
<evidence type="ECO:0000313" key="15">
    <source>
        <dbReference type="Proteomes" id="UP000192247"/>
    </source>
</evidence>
<dbReference type="PANTHER" id="PTHR45726:SF3">
    <property type="entry name" value="LEUKOTRIENE A-4 HYDROLASE"/>
    <property type="match status" value="1"/>
</dbReference>
<dbReference type="PRINTS" id="PR00756">
    <property type="entry name" value="ALADIPTASE"/>
</dbReference>
<dbReference type="EMBL" id="MNPL01017074">
    <property type="protein sequence ID" value="OQR70584.1"/>
    <property type="molecule type" value="Genomic_DNA"/>
</dbReference>
<accession>A0A1V9XAL7</accession>
<evidence type="ECO:0000256" key="10">
    <source>
        <dbReference type="PIRSR" id="PIRSR634015-1"/>
    </source>
</evidence>
<dbReference type="STRING" id="418985.A0A1V9XAL7"/>
<feature type="binding site" evidence="11">
    <location>
        <position position="315"/>
    </location>
    <ligand>
        <name>Zn(2+)</name>
        <dbReference type="ChEBI" id="CHEBI:29105"/>
        <note>catalytic</note>
    </ligand>
</feature>
<dbReference type="OrthoDB" id="10031169at2759"/>
<dbReference type="GO" id="GO:0006508">
    <property type="term" value="P:proteolysis"/>
    <property type="evidence" value="ECO:0007669"/>
    <property type="project" value="UniProtKB-KW"/>
</dbReference>
<dbReference type="GO" id="GO:0005737">
    <property type="term" value="C:cytoplasm"/>
    <property type="evidence" value="ECO:0007669"/>
    <property type="project" value="UniProtKB-SubCell"/>
</dbReference>
<dbReference type="Proteomes" id="UP000192247">
    <property type="component" value="Unassembled WGS sequence"/>
</dbReference>
<dbReference type="SUPFAM" id="SSF63737">
    <property type="entry name" value="Leukotriene A4 hydrolase N-terminal domain"/>
    <property type="match status" value="1"/>
</dbReference>
<keyword evidence="15" id="KW-1185">Reference proteome</keyword>
<evidence type="ECO:0000256" key="2">
    <source>
        <dbReference type="ARBA" id="ARBA00004609"/>
    </source>
</evidence>
<dbReference type="Pfam" id="PF01433">
    <property type="entry name" value="Peptidase_M1"/>
    <property type="match status" value="1"/>
</dbReference>
<keyword evidence="8 11" id="KW-0862">Zinc</keyword>
<dbReference type="Gene3D" id="3.30.2010.30">
    <property type="match status" value="1"/>
</dbReference>
<keyword evidence="9" id="KW-0482">Metalloprotease</keyword>
<comment type="subcellular location">
    <subcellularLocation>
        <location evidence="2">Cell membrane</location>
        <topology evidence="2">Lipid-anchor</topology>
        <topology evidence="2">GPI-anchor</topology>
    </subcellularLocation>
    <subcellularLocation>
        <location evidence="1">Cytoplasm</location>
    </subcellularLocation>
</comment>
<protein>
    <submittedName>
        <fullName evidence="14">Leukotriene A-4 hydrolase-like</fullName>
    </submittedName>
</protein>
<dbReference type="InterPro" id="IPR001930">
    <property type="entry name" value="Peptidase_M1"/>
</dbReference>
<dbReference type="SUPFAM" id="SSF55486">
    <property type="entry name" value="Metalloproteases ('zincins'), catalytic domain"/>
    <property type="match status" value="1"/>
</dbReference>
<feature type="active site" description="Proton donor" evidence="10">
    <location>
        <position position="401"/>
    </location>
</feature>
<keyword evidence="4" id="KW-0963">Cytoplasm</keyword>
<sequence>MKMDHVVALLSTYKLLRNSVKQTPNASFSFAAPDKFEILHLDWTVEVDPKTRRLKCEVRYKVRRLMQSAHELVLDSSDLHVDRVRLNRCKRTYFYKSPRHKLYGEALRIQIPKEETIFEIDIVYRTGNSSALRWSHRDEQSVFTISFPVAARSIIPCQDVPQVKVSPQQPVLESHFNLVPFCATLLTPRGTVAVMGASLRESGRAADGRNIFHFEQPVPIPFFLIAFAVGDFNYVPVSSCVGAFTENEPGDARFVAATVNRILPIAFDLLGPCLFSKFDVLILNDFPFKALEIPGLTFLNAGLVGSTELAVVLAHEVAHSWFGNSLGIETFHHLWITEGICSYIERRILLELRGEEFWRTVHRDAISRLEFEVRILGAKNPRLKLVNPDVEASQLHSVVPYEKGYLFLIYLEQLVGVEKLLCALRCLHLIYKESAINSEKIREFLTRLFEEKLAEVNWDEWLYEPGLPRVSRLNNNYKNVKCQYRTHSAVRPAERS</sequence>
<evidence type="ECO:0000256" key="7">
    <source>
        <dbReference type="ARBA" id="ARBA00022801"/>
    </source>
</evidence>
<evidence type="ECO:0000256" key="4">
    <source>
        <dbReference type="ARBA" id="ARBA00022490"/>
    </source>
</evidence>
<dbReference type="Gene3D" id="2.60.40.1730">
    <property type="entry name" value="tricorn interacting facor f3 domain"/>
    <property type="match status" value="1"/>
</dbReference>
<dbReference type="InParanoid" id="A0A1V9XAL7"/>
<comment type="similarity">
    <text evidence="3">Belongs to the peptidase M1 family.</text>
</comment>
<comment type="cofactor">
    <cofactor evidence="11">
        <name>Zn(2+)</name>
        <dbReference type="ChEBI" id="CHEBI:29105"/>
    </cofactor>
    <text evidence="11">Binds 1 zinc ion per subunit.</text>
</comment>
<dbReference type="InterPro" id="IPR027268">
    <property type="entry name" value="Peptidase_M4/M1_CTD_sf"/>
</dbReference>
<keyword evidence="7 14" id="KW-0378">Hydrolase</keyword>
<dbReference type="InterPro" id="IPR045357">
    <property type="entry name" value="Aminopeptidase_N-like_N"/>
</dbReference>
<feature type="binding site" evidence="11">
    <location>
        <position position="338"/>
    </location>
    <ligand>
        <name>Zn(2+)</name>
        <dbReference type="ChEBI" id="CHEBI:29105"/>
        <note>catalytic</note>
    </ligand>
</feature>
<dbReference type="Pfam" id="PF17900">
    <property type="entry name" value="Peptidase_M1_N"/>
    <property type="match status" value="1"/>
</dbReference>
<keyword evidence="5" id="KW-0645">Protease</keyword>
<dbReference type="InterPro" id="IPR014782">
    <property type="entry name" value="Peptidase_M1_dom"/>
</dbReference>
<feature type="domain" description="Aminopeptidase N-like N-terminal" evidence="13">
    <location>
        <begin position="40"/>
        <end position="221"/>
    </location>
</feature>
<dbReference type="InterPro" id="IPR042097">
    <property type="entry name" value="Aminopeptidase_N-like_N_sf"/>
</dbReference>
<evidence type="ECO:0000256" key="11">
    <source>
        <dbReference type="PIRSR" id="PIRSR634015-3"/>
    </source>
</evidence>
<dbReference type="InterPro" id="IPR034015">
    <property type="entry name" value="M1_LTA4H"/>
</dbReference>
<dbReference type="GO" id="GO:0008237">
    <property type="term" value="F:metallopeptidase activity"/>
    <property type="evidence" value="ECO:0007669"/>
    <property type="project" value="UniProtKB-KW"/>
</dbReference>
<dbReference type="Gene3D" id="1.10.390.10">
    <property type="entry name" value="Neutral Protease Domain 2"/>
    <property type="match status" value="1"/>
</dbReference>
<evidence type="ECO:0000259" key="12">
    <source>
        <dbReference type="Pfam" id="PF01433"/>
    </source>
</evidence>
<organism evidence="14 15">
    <name type="scientific">Tropilaelaps mercedesae</name>
    <dbReference type="NCBI Taxonomy" id="418985"/>
    <lineage>
        <taxon>Eukaryota</taxon>
        <taxon>Metazoa</taxon>
        <taxon>Ecdysozoa</taxon>
        <taxon>Arthropoda</taxon>
        <taxon>Chelicerata</taxon>
        <taxon>Arachnida</taxon>
        <taxon>Acari</taxon>
        <taxon>Parasitiformes</taxon>
        <taxon>Mesostigmata</taxon>
        <taxon>Gamasina</taxon>
        <taxon>Dermanyssoidea</taxon>
        <taxon>Laelapidae</taxon>
        <taxon>Tropilaelaps</taxon>
    </lineage>
</organism>
<keyword evidence="6 11" id="KW-0479">Metal-binding</keyword>
<evidence type="ECO:0000256" key="6">
    <source>
        <dbReference type="ARBA" id="ARBA00022723"/>
    </source>
</evidence>
<evidence type="ECO:0000256" key="8">
    <source>
        <dbReference type="ARBA" id="ARBA00022833"/>
    </source>
</evidence>
<feature type="active site" description="Proton acceptor" evidence="10">
    <location>
        <position position="316"/>
    </location>
</feature>
<dbReference type="AlphaFoldDB" id="A0A1V9XAL7"/>